<dbReference type="AlphaFoldDB" id="A0AAD4YS49"/>
<comment type="caution">
    <text evidence="1">The sequence shown here is derived from an EMBL/GenBank/DDBJ whole genome shotgun (WGS) entry which is preliminary data.</text>
</comment>
<dbReference type="Proteomes" id="UP001054821">
    <property type="component" value="Chromosome 7"/>
</dbReference>
<keyword evidence="2" id="KW-1185">Reference proteome</keyword>
<organism evidence="1 2">
    <name type="scientific">Prunus dulcis</name>
    <name type="common">Almond</name>
    <name type="synonym">Amygdalus dulcis</name>
    <dbReference type="NCBI Taxonomy" id="3755"/>
    <lineage>
        <taxon>Eukaryota</taxon>
        <taxon>Viridiplantae</taxon>
        <taxon>Streptophyta</taxon>
        <taxon>Embryophyta</taxon>
        <taxon>Tracheophyta</taxon>
        <taxon>Spermatophyta</taxon>
        <taxon>Magnoliopsida</taxon>
        <taxon>eudicotyledons</taxon>
        <taxon>Gunneridae</taxon>
        <taxon>Pentapetalae</taxon>
        <taxon>rosids</taxon>
        <taxon>fabids</taxon>
        <taxon>Rosales</taxon>
        <taxon>Rosaceae</taxon>
        <taxon>Amygdaloideae</taxon>
        <taxon>Amygdaleae</taxon>
        <taxon>Prunus</taxon>
    </lineage>
</organism>
<name>A0AAD4YS49_PRUDU</name>
<sequence>MQSTDHVAVDWAAFTVRVPEIFAFSVNRPYNHPKTPDGQFTSTVDMKERNSTSTLKRILVTCAAQAKEYGGCVAAKLHAKRAARKGLNSKRDSSVLGHSSWNCSKKALRLV</sequence>
<reference evidence="1 2" key="1">
    <citation type="journal article" date="2022" name="G3 (Bethesda)">
        <title>Whole-genome sequence and methylome profiling of the almond [Prunus dulcis (Mill.) D.A. Webb] cultivar 'Nonpareil'.</title>
        <authorList>
            <person name="D'Amico-Willman K.M."/>
            <person name="Ouma W.Z."/>
            <person name="Meulia T."/>
            <person name="Sideli G.M."/>
            <person name="Gradziel T.M."/>
            <person name="Fresnedo-Ramirez J."/>
        </authorList>
    </citation>
    <scope>NUCLEOTIDE SEQUENCE [LARGE SCALE GENOMIC DNA]</scope>
    <source>
        <strain evidence="1">Clone GOH B32 T37-40</strain>
    </source>
</reference>
<evidence type="ECO:0000313" key="2">
    <source>
        <dbReference type="Proteomes" id="UP001054821"/>
    </source>
</evidence>
<evidence type="ECO:0000313" key="1">
    <source>
        <dbReference type="EMBL" id="KAI5318683.1"/>
    </source>
</evidence>
<proteinExistence type="predicted"/>
<dbReference type="EMBL" id="JAJFAZ020000007">
    <property type="protein sequence ID" value="KAI5318683.1"/>
    <property type="molecule type" value="Genomic_DNA"/>
</dbReference>
<accession>A0AAD4YS49</accession>
<protein>
    <submittedName>
        <fullName evidence="1">Uncharacterized protein</fullName>
    </submittedName>
</protein>
<gene>
    <name evidence="1" type="ORF">L3X38_038391</name>
</gene>